<dbReference type="WBParaSite" id="TMUE_1000003663.1">
    <property type="protein sequence ID" value="TMUE_1000003663.1"/>
    <property type="gene ID" value="WBGene00298762"/>
</dbReference>
<evidence type="ECO:0000256" key="1">
    <source>
        <dbReference type="SAM" id="MobiDB-lite"/>
    </source>
</evidence>
<reference evidence="3" key="1">
    <citation type="submission" date="2019-12" db="UniProtKB">
        <authorList>
            <consortium name="WormBaseParasite"/>
        </authorList>
    </citation>
    <scope>IDENTIFICATION</scope>
</reference>
<proteinExistence type="predicted"/>
<protein>
    <submittedName>
        <fullName evidence="3">Uncharacterized protein</fullName>
    </submittedName>
</protein>
<accession>A0A5S6Q8Z9</accession>
<keyword evidence="2" id="KW-1185">Reference proteome</keyword>
<name>A0A5S6Q8Z9_TRIMR</name>
<organism evidence="2 3">
    <name type="scientific">Trichuris muris</name>
    <name type="common">Mouse whipworm</name>
    <dbReference type="NCBI Taxonomy" id="70415"/>
    <lineage>
        <taxon>Eukaryota</taxon>
        <taxon>Metazoa</taxon>
        <taxon>Ecdysozoa</taxon>
        <taxon>Nematoda</taxon>
        <taxon>Enoplea</taxon>
        <taxon>Dorylaimia</taxon>
        <taxon>Trichinellida</taxon>
        <taxon>Trichuridae</taxon>
        <taxon>Trichuris</taxon>
    </lineage>
</organism>
<evidence type="ECO:0000313" key="2">
    <source>
        <dbReference type="Proteomes" id="UP000046395"/>
    </source>
</evidence>
<evidence type="ECO:0000313" key="3">
    <source>
        <dbReference type="WBParaSite" id="TMUE_1000003663.1"/>
    </source>
</evidence>
<sequence length="175" mass="19418">MGQHGWEGVSPRKQRSSQGGRFLLGRRSEQTSPSIHPSPRKPCSLRESNCQGKRMTCRAGCMRALPCHLGATGRKDPNFQTARRSDANFFLMGKTNGRRNYDCYGLDRFCRAVEHVSPRFGEALTCGDPFLGRDSRSVVTSSYCRLWLHCPAEQSPGAPFGETTVASAMCASNRR</sequence>
<dbReference type="Proteomes" id="UP000046395">
    <property type="component" value="Unassembled WGS sequence"/>
</dbReference>
<dbReference type="AlphaFoldDB" id="A0A5S6Q8Z9"/>
<feature type="region of interest" description="Disordered" evidence="1">
    <location>
        <begin position="1"/>
        <end position="45"/>
    </location>
</feature>